<feature type="chain" id="PRO_5013250454" evidence="1">
    <location>
        <begin position="24"/>
        <end position="231"/>
    </location>
</feature>
<sequence length="231" mass="26047">MFYSKISLVFMLCLILGASGSLAAAESKFLVQPIDAGDKTKLQRIFKPLESKWVPQQELSKYPGLYWQDDLQKQSFRIASEQKGLEDVYFVPVQADYEQGTKAARTWSQSVSFLIIDRKNGEIRPLPTHPAMEWSFDHIESVAFRDVQGNGQRAIVIDVAAITGIGPTGTEPFDVFAVYLPAADGSWTLDEKLQQLIDRQLYKKCNASSCRTLGAVLKVSKDYFRDKKVKR</sequence>
<dbReference type="EMBL" id="FUWR01000001">
    <property type="protein sequence ID" value="SJZ39890.1"/>
    <property type="molecule type" value="Genomic_DNA"/>
</dbReference>
<reference evidence="3" key="1">
    <citation type="submission" date="2017-02" db="EMBL/GenBank/DDBJ databases">
        <authorList>
            <person name="Varghese N."/>
            <person name="Submissions S."/>
        </authorList>
    </citation>
    <scope>NUCLEOTIDE SEQUENCE [LARGE SCALE GENOMIC DNA]</scope>
    <source>
        <strain evidence="3">ATCC BAA-34</strain>
    </source>
</reference>
<gene>
    <name evidence="2" type="ORF">SAMN02745119_00465</name>
</gene>
<dbReference type="OrthoDB" id="9772442at2"/>
<protein>
    <submittedName>
        <fullName evidence="2">Uncharacterized protein</fullName>
    </submittedName>
</protein>
<keyword evidence="1" id="KW-0732">Signal</keyword>
<proteinExistence type="predicted"/>
<dbReference type="AlphaFoldDB" id="A0A1T4KBS8"/>
<name>A0A1T4KBS8_9BACT</name>
<dbReference type="Proteomes" id="UP000190102">
    <property type="component" value="Unassembled WGS sequence"/>
</dbReference>
<evidence type="ECO:0000313" key="2">
    <source>
        <dbReference type="EMBL" id="SJZ39890.1"/>
    </source>
</evidence>
<feature type="signal peptide" evidence="1">
    <location>
        <begin position="1"/>
        <end position="23"/>
    </location>
</feature>
<evidence type="ECO:0000313" key="3">
    <source>
        <dbReference type="Proteomes" id="UP000190102"/>
    </source>
</evidence>
<evidence type="ECO:0000256" key="1">
    <source>
        <dbReference type="SAM" id="SignalP"/>
    </source>
</evidence>
<organism evidence="2 3">
    <name type="scientific">Trichlorobacter thiogenes</name>
    <dbReference type="NCBI Taxonomy" id="115783"/>
    <lineage>
        <taxon>Bacteria</taxon>
        <taxon>Pseudomonadati</taxon>
        <taxon>Thermodesulfobacteriota</taxon>
        <taxon>Desulfuromonadia</taxon>
        <taxon>Geobacterales</taxon>
        <taxon>Geobacteraceae</taxon>
        <taxon>Trichlorobacter</taxon>
    </lineage>
</organism>
<keyword evidence="3" id="KW-1185">Reference proteome</keyword>
<dbReference type="RefSeq" id="WP_078788751.1">
    <property type="nucleotide sequence ID" value="NZ_FUWR01000001.1"/>
</dbReference>
<accession>A0A1T4KBS8</accession>